<dbReference type="SUPFAM" id="SSF74788">
    <property type="entry name" value="Cullin repeat-like"/>
    <property type="match status" value="1"/>
</dbReference>
<dbReference type="Gene3D" id="2.30.29.30">
    <property type="entry name" value="Pleckstrin-homology domain (PH domain)/Phosphotyrosine-binding domain (PTB)"/>
    <property type="match status" value="1"/>
</dbReference>
<dbReference type="Pfam" id="PF25345">
    <property type="entry name" value="PH_EXO84"/>
    <property type="match status" value="1"/>
</dbReference>
<name>A0A1E4SQR4_9ASCO</name>
<dbReference type="Gene3D" id="1.20.58.1210">
    <property type="entry name" value="Exo84p, N-terminal helical domain"/>
    <property type="match status" value="1"/>
</dbReference>
<dbReference type="RefSeq" id="XP_020066957.1">
    <property type="nucleotide sequence ID" value="XM_020206449.1"/>
</dbReference>
<keyword evidence="4" id="KW-0813">Transport</keyword>
<dbReference type="InterPro" id="IPR016159">
    <property type="entry name" value="Cullin_repeat-like_dom_sf"/>
</dbReference>
<dbReference type="GeneID" id="30980586"/>
<gene>
    <name evidence="10" type="ORF">CANTADRAFT_19444</name>
</gene>
<evidence type="ECO:0000256" key="8">
    <source>
        <dbReference type="SAM" id="MobiDB-lite"/>
    </source>
</evidence>
<dbReference type="SUPFAM" id="SSF50729">
    <property type="entry name" value="PH domain-like"/>
    <property type="match status" value="1"/>
</dbReference>
<dbReference type="Proteomes" id="UP000094285">
    <property type="component" value="Unassembled WGS sequence"/>
</dbReference>
<evidence type="ECO:0000313" key="10">
    <source>
        <dbReference type="EMBL" id="ODV81835.1"/>
    </source>
</evidence>
<evidence type="ECO:0000259" key="9">
    <source>
        <dbReference type="Pfam" id="PF16528"/>
    </source>
</evidence>
<dbReference type="GO" id="GO:0006893">
    <property type="term" value="P:Golgi to plasma membrane transport"/>
    <property type="evidence" value="ECO:0007669"/>
    <property type="project" value="TreeGrafter"/>
</dbReference>
<dbReference type="InterPro" id="IPR042560">
    <property type="entry name" value="Exo84_C_2"/>
</dbReference>
<evidence type="ECO:0000313" key="11">
    <source>
        <dbReference type="Proteomes" id="UP000094285"/>
    </source>
</evidence>
<feature type="compositionally biased region" description="Basic and acidic residues" evidence="8">
    <location>
        <begin position="396"/>
        <end position="406"/>
    </location>
</feature>
<feature type="region of interest" description="Disordered" evidence="8">
    <location>
        <begin position="384"/>
        <end position="429"/>
    </location>
</feature>
<dbReference type="STRING" id="984487.A0A1E4SQR4"/>
<evidence type="ECO:0000256" key="5">
    <source>
        <dbReference type="ARBA" id="ARBA00022483"/>
    </source>
</evidence>
<dbReference type="PANTHER" id="PTHR21426:SF12">
    <property type="entry name" value="EXOCYST COMPLEX COMPONENT 8"/>
    <property type="match status" value="1"/>
</dbReference>
<evidence type="ECO:0000256" key="7">
    <source>
        <dbReference type="SAM" id="Coils"/>
    </source>
</evidence>
<evidence type="ECO:0000256" key="1">
    <source>
        <dbReference type="ARBA" id="ARBA00004398"/>
    </source>
</evidence>
<evidence type="ECO:0000256" key="4">
    <source>
        <dbReference type="ARBA" id="ARBA00022448"/>
    </source>
</evidence>
<organism evidence="10 11">
    <name type="scientific">Suhomyces tanzawaensis NRRL Y-17324</name>
    <dbReference type="NCBI Taxonomy" id="984487"/>
    <lineage>
        <taxon>Eukaryota</taxon>
        <taxon>Fungi</taxon>
        <taxon>Dikarya</taxon>
        <taxon>Ascomycota</taxon>
        <taxon>Saccharomycotina</taxon>
        <taxon>Pichiomycetes</taxon>
        <taxon>Debaryomycetaceae</taxon>
        <taxon>Suhomyces</taxon>
    </lineage>
</organism>
<dbReference type="OrthoDB" id="642193at2759"/>
<evidence type="ECO:0000256" key="2">
    <source>
        <dbReference type="ARBA" id="ARBA00007210"/>
    </source>
</evidence>
<dbReference type="GO" id="GO:0015031">
    <property type="term" value="P:protein transport"/>
    <property type="evidence" value="ECO:0007669"/>
    <property type="project" value="UniProtKB-KW"/>
</dbReference>
<keyword evidence="5" id="KW-0268">Exocytosis</keyword>
<dbReference type="Pfam" id="PF16528">
    <property type="entry name" value="Exo84_C"/>
    <property type="match status" value="1"/>
</dbReference>
<feature type="domain" description="Exocyst component Exo84 C-terminal" evidence="9">
    <location>
        <begin position="468"/>
        <end position="715"/>
    </location>
</feature>
<feature type="region of interest" description="Disordered" evidence="8">
    <location>
        <begin position="1"/>
        <end position="38"/>
    </location>
</feature>
<evidence type="ECO:0000256" key="6">
    <source>
        <dbReference type="ARBA" id="ARBA00022927"/>
    </source>
</evidence>
<dbReference type="GO" id="GO:0000145">
    <property type="term" value="C:exocyst"/>
    <property type="evidence" value="ECO:0007669"/>
    <property type="project" value="InterPro"/>
</dbReference>
<reference evidence="11" key="1">
    <citation type="submission" date="2016-05" db="EMBL/GenBank/DDBJ databases">
        <title>Comparative genomics of biotechnologically important yeasts.</title>
        <authorList>
            <consortium name="DOE Joint Genome Institute"/>
            <person name="Riley R."/>
            <person name="Haridas S."/>
            <person name="Wolfe K.H."/>
            <person name="Lopes M.R."/>
            <person name="Hittinger C.T."/>
            <person name="Goker M."/>
            <person name="Salamov A."/>
            <person name="Wisecaver J."/>
            <person name="Long T.M."/>
            <person name="Aerts A.L."/>
            <person name="Barry K."/>
            <person name="Choi C."/>
            <person name="Clum A."/>
            <person name="Coughlan A.Y."/>
            <person name="Deshpande S."/>
            <person name="Douglass A.P."/>
            <person name="Hanson S.J."/>
            <person name="Klenk H.-P."/>
            <person name="Labutti K."/>
            <person name="Lapidus A."/>
            <person name="Lindquist E."/>
            <person name="Lipzen A."/>
            <person name="Meier-Kolthoff J.P."/>
            <person name="Ohm R.A."/>
            <person name="Otillar R.P."/>
            <person name="Pangilinan J."/>
            <person name="Peng Y."/>
            <person name="Rokas A."/>
            <person name="Rosa C.A."/>
            <person name="Scheuner C."/>
            <person name="Sibirny A.A."/>
            <person name="Slot J.C."/>
            <person name="Stielow J.B."/>
            <person name="Sun H."/>
            <person name="Kurtzman C.P."/>
            <person name="Blackwell M."/>
            <person name="Grigoriev I.V."/>
            <person name="Jeffries T.W."/>
        </authorList>
    </citation>
    <scope>NUCLEOTIDE SEQUENCE [LARGE SCALE GENOMIC DNA]</scope>
    <source>
        <strain evidence="11">NRRL Y-17324</strain>
    </source>
</reference>
<accession>A0A1E4SQR4</accession>
<comment type="similarity">
    <text evidence="2">Belongs to the EXO84 family.</text>
</comment>
<protein>
    <recommendedName>
        <fullName evidence="3">Exocyst complex component EXO84</fullName>
    </recommendedName>
</protein>
<dbReference type="EMBL" id="KV453909">
    <property type="protein sequence ID" value="ODV81835.1"/>
    <property type="molecule type" value="Genomic_DNA"/>
</dbReference>
<comment type="subcellular location">
    <subcellularLocation>
        <location evidence="1">Cytoplasmic vesicle</location>
        <location evidence="1">Secretory vesicle</location>
    </subcellularLocation>
</comment>
<dbReference type="InterPro" id="IPR033961">
    <property type="entry name" value="Exo84"/>
</dbReference>
<dbReference type="InterPro" id="IPR011993">
    <property type="entry name" value="PH-like_dom_sf"/>
</dbReference>
<dbReference type="GO" id="GO:0030133">
    <property type="term" value="C:transport vesicle"/>
    <property type="evidence" value="ECO:0007669"/>
    <property type="project" value="UniProtKB-SubCell"/>
</dbReference>
<feature type="compositionally biased region" description="Polar residues" evidence="8">
    <location>
        <begin position="21"/>
        <end position="34"/>
    </location>
</feature>
<feature type="compositionally biased region" description="Basic residues" evidence="8">
    <location>
        <begin position="1"/>
        <end position="10"/>
    </location>
</feature>
<sequence length="731" mass="82370">MDYKKTHRQSRAPWLHGGPTKTHNPYANSQQTAPGQDHDLNLLLLPNPYGAIAAPGATSRKNTRRLSIHASASAQQHGRSFSLTTGFDISNLPPVPHLHKTTTNASDLALVDEKDEFANIEAKIFRDLSQGTASEIDDYYKLLVKQNTVITRDIKSNINQNQKNILQLTNDLKETQEELLQLRVSTKELYEVLDDFRESAQRRLDLESPDASSQQKAQALKKKRDRSSILVLEKMWANELQSLFKHVEGASKYIQPLPGRHVIAESGRWQEINAGTWKPIKPTHLFILNDLLLMATKKSAHEGGPSTKSRLQAVQCLPLSQVELIQIQPPSAKSDDNKSYLINIKSKSLSYVYQTDRFDHFLKITEAYNKGRNELVQQERLMKVGKTAQADSVDTNDEKRQLRESYRNSGSMEPIDDTGKRSSGNWRNSGDGVLQDISARVHSRNRSHDYGKKKIVNDKGHFFNDLKNLEDKLDDVDVEIAHNQYDQAVGFLGHIEGKLKSIESAITNNSANNTKASSEEVKLLIDVIKLKINNRKVKVQQGLIFDLQHKIAKLTEDEIESIIVYFESFNQLEKGISSYLSAMSNHLSTTVTRLIVGVQGSTKIDVVNYLSNLVVVNISVIKRAVLVYNRKITPIMKKNGNDKVDSSGLINWCVDEITKLVAQLKKHLFGTLLSSVGTNPDTDQPILKVKDKVLFQDFLDVIIPQLDELKTVGVNVDFVFEEILVLQENEE</sequence>
<evidence type="ECO:0000256" key="3">
    <source>
        <dbReference type="ARBA" id="ARBA00021269"/>
    </source>
</evidence>
<feature type="coiled-coil region" evidence="7">
    <location>
        <begin position="158"/>
        <end position="185"/>
    </location>
</feature>
<dbReference type="AlphaFoldDB" id="A0A1E4SQR4"/>
<dbReference type="PANTHER" id="PTHR21426">
    <property type="entry name" value="EXOCYST COMPLEX COMPONENT 8"/>
    <property type="match status" value="1"/>
</dbReference>
<keyword evidence="7" id="KW-0175">Coiled coil</keyword>
<dbReference type="InterPro" id="IPR032403">
    <property type="entry name" value="Exo84_C"/>
</dbReference>
<dbReference type="GO" id="GO:0006887">
    <property type="term" value="P:exocytosis"/>
    <property type="evidence" value="ECO:0007669"/>
    <property type="project" value="UniProtKB-KW"/>
</dbReference>
<keyword evidence="11" id="KW-1185">Reference proteome</keyword>
<keyword evidence="6" id="KW-0653">Protein transport</keyword>
<proteinExistence type="inferred from homology"/>
<dbReference type="Gene3D" id="1.20.58.1220">
    <property type="entry name" value="Exo84p, C-terminal helical domain"/>
    <property type="match status" value="1"/>
</dbReference>
<dbReference type="InterPro" id="IPR042561">
    <property type="entry name" value="Exo84_C_1"/>
</dbReference>